<gene>
    <name evidence="2" type="ORF">LYPA_23C010571</name>
</gene>
<feature type="non-terminal residue" evidence="2">
    <location>
        <position position="50"/>
    </location>
</feature>
<accession>A0A485NV55</accession>
<feature type="non-terminal residue" evidence="2">
    <location>
        <position position="1"/>
    </location>
</feature>
<dbReference type="Proteomes" id="UP000386466">
    <property type="component" value="Unassembled WGS sequence"/>
</dbReference>
<feature type="compositionally biased region" description="Basic residues" evidence="1">
    <location>
        <begin position="10"/>
        <end position="20"/>
    </location>
</feature>
<sequence>NDYQPSYGRSLRRTQRKRQHTYQTRSNIEHNSQASCQTSGVQEDSDSSSE</sequence>
<proteinExistence type="predicted"/>
<organism evidence="2 3">
    <name type="scientific">Lynx pardinus</name>
    <name type="common">Iberian lynx</name>
    <name type="synonym">Felis pardina</name>
    <dbReference type="NCBI Taxonomy" id="191816"/>
    <lineage>
        <taxon>Eukaryota</taxon>
        <taxon>Metazoa</taxon>
        <taxon>Chordata</taxon>
        <taxon>Craniata</taxon>
        <taxon>Vertebrata</taxon>
        <taxon>Euteleostomi</taxon>
        <taxon>Mammalia</taxon>
        <taxon>Eutheria</taxon>
        <taxon>Laurasiatheria</taxon>
        <taxon>Carnivora</taxon>
        <taxon>Feliformia</taxon>
        <taxon>Felidae</taxon>
        <taxon>Felinae</taxon>
        <taxon>Lynx</taxon>
    </lineage>
</organism>
<evidence type="ECO:0000313" key="3">
    <source>
        <dbReference type="Proteomes" id="UP000386466"/>
    </source>
</evidence>
<protein>
    <submittedName>
        <fullName evidence="2">Bromodomain and wd</fullName>
    </submittedName>
</protein>
<reference evidence="2 3" key="1">
    <citation type="submission" date="2019-01" db="EMBL/GenBank/DDBJ databases">
        <authorList>
            <person name="Alioto T."/>
            <person name="Alioto T."/>
        </authorList>
    </citation>
    <scope>NUCLEOTIDE SEQUENCE [LARGE SCALE GENOMIC DNA]</scope>
</reference>
<evidence type="ECO:0000256" key="1">
    <source>
        <dbReference type="SAM" id="MobiDB-lite"/>
    </source>
</evidence>
<dbReference type="AlphaFoldDB" id="A0A485NV55"/>
<feature type="compositionally biased region" description="Polar residues" evidence="1">
    <location>
        <begin position="21"/>
        <end position="42"/>
    </location>
</feature>
<dbReference type="EMBL" id="CAAGRJ010022290">
    <property type="protein sequence ID" value="VFV36149.1"/>
    <property type="molecule type" value="Genomic_DNA"/>
</dbReference>
<evidence type="ECO:0000313" key="2">
    <source>
        <dbReference type="EMBL" id="VFV36149.1"/>
    </source>
</evidence>
<keyword evidence="3" id="KW-1185">Reference proteome</keyword>
<name>A0A485NV55_LYNPA</name>
<feature type="region of interest" description="Disordered" evidence="1">
    <location>
        <begin position="1"/>
        <end position="50"/>
    </location>
</feature>